<proteinExistence type="predicted"/>
<comment type="caution">
    <text evidence="3">The sequence shown here is derived from an EMBL/GenBank/DDBJ whole genome shotgun (WGS) entry which is preliminary data.</text>
</comment>
<sequence length="304" mass="34644">MDYYICRHFRKIMRFSATVKLQLIVFLWGFTGVIGKLINLNAVPLVWGRILIAELFIFIYICFYTKESLLISKRLMLQLLGTGTIIGTHWILFYGAIKISNISIATATLSTGTLFAAFLEPIIFRRKLKITEILLSIIIIICIGLIFKTEVKYWKGIIMGITCAFLSALFSVINGYMSNKGASSVITFYELLGGFVILNFFMFFEKNWMAIANIERIDILWILVLGSLLTSFPMIATMNLMKYITPFTVMLSVNMEPIYSILIAFIIWKDTEAMSSVFYISTTVMIIAICINGYLKTKNKKLSI</sequence>
<feature type="transmembrane region" description="Helical" evidence="1">
    <location>
        <begin position="102"/>
        <end position="123"/>
    </location>
</feature>
<dbReference type="OrthoDB" id="9150437at2"/>
<feature type="transmembrane region" description="Helical" evidence="1">
    <location>
        <begin position="185"/>
        <end position="204"/>
    </location>
</feature>
<name>A0A2S8A8Z8_9FLAO</name>
<evidence type="ECO:0000259" key="2">
    <source>
        <dbReference type="Pfam" id="PF00892"/>
    </source>
</evidence>
<dbReference type="PANTHER" id="PTHR22911:SF79">
    <property type="entry name" value="MOBA-LIKE NTP TRANSFERASE DOMAIN-CONTAINING PROTEIN"/>
    <property type="match status" value="1"/>
</dbReference>
<feature type="domain" description="EamA" evidence="2">
    <location>
        <begin position="23"/>
        <end position="147"/>
    </location>
</feature>
<keyword evidence="1" id="KW-0472">Membrane</keyword>
<dbReference type="GO" id="GO:0016020">
    <property type="term" value="C:membrane"/>
    <property type="evidence" value="ECO:0007669"/>
    <property type="project" value="InterPro"/>
</dbReference>
<feature type="domain" description="EamA" evidence="2">
    <location>
        <begin position="154"/>
        <end position="291"/>
    </location>
</feature>
<feature type="transmembrane region" description="Helical" evidence="1">
    <location>
        <begin position="130"/>
        <end position="147"/>
    </location>
</feature>
<feature type="transmembrane region" description="Helical" evidence="1">
    <location>
        <begin position="21"/>
        <end position="40"/>
    </location>
</feature>
<evidence type="ECO:0000313" key="4">
    <source>
        <dbReference type="Proteomes" id="UP000238042"/>
    </source>
</evidence>
<dbReference type="InterPro" id="IPR000620">
    <property type="entry name" value="EamA_dom"/>
</dbReference>
<dbReference type="SUPFAM" id="SSF103481">
    <property type="entry name" value="Multidrug resistance efflux transporter EmrE"/>
    <property type="match status" value="2"/>
</dbReference>
<keyword evidence="1" id="KW-1133">Transmembrane helix</keyword>
<dbReference type="PANTHER" id="PTHR22911">
    <property type="entry name" value="ACYL-MALONYL CONDENSING ENZYME-RELATED"/>
    <property type="match status" value="1"/>
</dbReference>
<keyword evidence="1" id="KW-0812">Transmembrane</keyword>
<protein>
    <submittedName>
        <fullName evidence="3">Permease</fullName>
    </submittedName>
</protein>
<organism evidence="3 4">
    <name type="scientific">Apibacter adventoris</name>
    <dbReference type="NCBI Taxonomy" id="1679466"/>
    <lineage>
        <taxon>Bacteria</taxon>
        <taxon>Pseudomonadati</taxon>
        <taxon>Bacteroidota</taxon>
        <taxon>Flavobacteriia</taxon>
        <taxon>Flavobacteriales</taxon>
        <taxon>Weeksellaceae</taxon>
        <taxon>Apibacter</taxon>
    </lineage>
</organism>
<feature type="transmembrane region" description="Helical" evidence="1">
    <location>
        <begin position="153"/>
        <end position="173"/>
    </location>
</feature>
<feature type="transmembrane region" description="Helical" evidence="1">
    <location>
        <begin position="219"/>
        <end position="240"/>
    </location>
</feature>
<feature type="transmembrane region" description="Helical" evidence="1">
    <location>
        <begin position="274"/>
        <end position="295"/>
    </location>
</feature>
<feature type="transmembrane region" description="Helical" evidence="1">
    <location>
        <begin position="75"/>
        <end position="96"/>
    </location>
</feature>
<accession>A0A2S8A8Z8</accession>
<dbReference type="Proteomes" id="UP000238042">
    <property type="component" value="Unassembled WGS sequence"/>
</dbReference>
<dbReference type="Pfam" id="PF00892">
    <property type="entry name" value="EamA"/>
    <property type="match status" value="2"/>
</dbReference>
<gene>
    <name evidence="3" type="ORF">C4S77_09245</name>
</gene>
<feature type="transmembrane region" description="Helical" evidence="1">
    <location>
        <begin position="247"/>
        <end position="268"/>
    </location>
</feature>
<dbReference type="EMBL" id="PSZM01000043">
    <property type="protein sequence ID" value="PQL91031.1"/>
    <property type="molecule type" value="Genomic_DNA"/>
</dbReference>
<dbReference type="InterPro" id="IPR037185">
    <property type="entry name" value="EmrE-like"/>
</dbReference>
<reference evidence="3 4" key="1">
    <citation type="submission" date="2018-02" db="EMBL/GenBank/DDBJ databases">
        <title>Genome sequences of Apibacter spp., gut symbionts of Asian honey bees.</title>
        <authorList>
            <person name="Kwong W.K."/>
            <person name="Steele M.I."/>
            <person name="Moran N.A."/>
        </authorList>
    </citation>
    <scope>NUCLEOTIDE SEQUENCE [LARGE SCALE GENOMIC DNA]</scope>
    <source>
        <strain evidence="4">wkB301</strain>
    </source>
</reference>
<evidence type="ECO:0000256" key="1">
    <source>
        <dbReference type="SAM" id="Phobius"/>
    </source>
</evidence>
<dbReference type="AlphaFoldDB" id="A0A2S8A8Z8"/>
<feature type="transmembrane region" description="Helical" evidence="1">
    <location>
        <begin position="46"/>
        <end position="63"/>
    </location>
</feature>
<keyword evidence="4" id="KW-1185">Reference proteome</keyword>
<evidence type="ECO:0000313" key="3">
    <source>
        <dbReference type="EMBL" id="PQL91031.1"/>
    </source>
</evidence>